<gene>
    <name evidence="1" type="ORF">Ctob_003676</name>
</gene>
<dbReference type="Proteomes" id="UP000037460">
    <property type="component" value="Unassembled WGS sequence"/>
</dbReference>
<dbReference type="PANTHER" id="PTHR24114:SF2">
    <property type="entry name" value="F-BOX DOMAIN-CONTAINING PROTEIN-RELATED"/>
    <property type="match status" value="1"/>
</dbReference>
<accession>A0A0M0J2Z2</accession>
<comment type="caution">
    <text evidence="1">The sequence shown here is derived from an EMBL/GenBank/DDBJ whole genome shotgun (WGS) entry which is preliminary data.</text>
</comment>
<reference evidence="2" key="1">
    <citation type="journal article" date="2015" name="PLoS Genet.">
        <title>Genome Sequence and Transcriptome Analyses of Chrysochromulina tobin: Metabolic Tools for Enhanced Algal Fitness in the Prominent Order Prymnesiales (Haptophyceae).</title>
        <authorList>
            <person name="Hovde B.T."/>
            <person name="Deodato C.R."/>
            <person name="Hunsperger H.M."/>
            <person name="Ryken S.A."/>
            <person name="Yost W."/>
            <person name="Jha R.K."/>
            <person name="Patterson J."/>
            <person name="Monnat R.J. Jr."/>
            <person name="Barlow S.B."/>
            <person name="Starkenburg S.R."/>
            <person name="Cattolico R.A."/>
        </authorList>
    </citation>
    <scope>NUCLEOTIDE SEQUENCE</scope>
    <source>
        <strain evidence="2">CCMP291</strain>
    </source>
</reference>
<dbReference type="AlphaFoldDB" id="A0A0M0J2Z2"/>
<dbReference type="SUPFAM" id="SSF52047">
    <property type="entry name" value="RNI-like"/>
    <property type="match status" value="1"/>
</dbReference>
<dbReference type="InterPro" id="IPR052394">
    <property type="entry name" value="LRR-containing"/>
</dbReference>
<dbReference type="Pfam" id="PF13516">
    <property type="entry name" value="LRR_6"/>
    <property type="match status" value="1"/>
</dbReference>
<dbReference type="InterPro" id="IPR001611">
    <property type="entry name" value="Leu-rich_rpt"/>
</dbReference>
<dbReference type="PANTHER" id="PTHR24114">
    <property type="entry name" value="LEUCINE RICH REPEAT FAMILY PROTEIN"/>
    <property type="match status" value="1"/>
</dbReference>
<dbReference type="Gene3D" id="3.80.10.10">
    <property type="entry name" value="Ribonuclease Inhibitor"/>
    <property type="match status" value="2"/>
</dbReference>
<dbReference type="EMBL" id="JWZX01003402">
    <property type="protein sequence ID" value="KOO20924.1"/>
    <property type="molecule type" value="Genomic_DNA"/>
</dbReference>
<evidence type="ECO:0000313" key="2">
    <source>
        <dbReference type="Proteomes" id="UP000037460"/>
    </source>
</evidence>
<organism evidence="1 2">
    <name type="scientific">Chrysochromulina tobinii</name>
    <dbReference type="NCBI Taxonomy" id="1460289"/>
    <lineage>
        <taxon>Eukaryota</taxon>
        <taxon>Haptista</taxon>
        <taxon>Haptophyta</taxon>
        <taxon>Prymnesiophyceae</taxon>
        <taxon>Prymnesiales</taxon>
        <taxon>Chrysochromulinaceae</taxon>
        <taxon>Chrysochromulina</taxon>
    </lineage>
</organism>
<sequence length="426" mass="45859">MDQLYEHSLVQLFNLIEDALCLDAPMALKQIQRAIASRLNGKRALEIRALLGEGSDFGSAEEHAATLAESAFVPESFEEPRQPASSIEPPALLKQPSFSGVLATTDAQEAALGLVDVATLVELKGMNRRWRALARRVLCSRLCRRDGQPVPTQLDEITDLDVEKLIEAGRPWEVYIAGRMLPGLARIHGYGFEVDVAKIRAAEVADQMFAAVRDHQRITEAPLRLRAAEGYPEYGCHPAYHQGARSIVEAIRVNSSLTSLDLTCNRIGSEGASALGEALKVNRSLLRVDVRGNIIAGDGAAQLSAAVLGNLKIEMFNDIPIKEMRADSFTELNINGKGIGDEGIMTGLHPSGTYIVKGIAAIADALRINGSLTKLSLASNMLGEDGTKSLCEALQDSKTLKELDLSGSFPAYNNIGYAAVAEAAKN</sequence>
<dbReference type="InterPro" id="IPR032675">
    <property type="entry name" value="LRR_dom_sf"/>
</dbReference>
<proteinExistence type="predicted"/>
<name>A0A0M0J2Z2_9EUKA</name>
<protein>
    <submittedName>
        <fullName evidence="1">Nod3 protein</fullName>
    </submittedName>
</protein>
<evidence type="ECO:0000313" key="1">
    <source>
        <dbReference type="EMBL" id="KOO20924.1"/>
    </source>
</evidence>
<dbReference type="SMART" id="SM00368">
    <property type="entry name" value="LRR_RI"/>
    <property type="match status" value="3"/>
</dbReference>
<dbReference type="OrthoDB" id="120976at2759"/>
<keyword evidence="2" id="KW-1185">Reference proteome</keyword>